<accession>E2BDH3</accession>
<evidence type="ECO:0000313" key="2">
    <source>
        <dbReference type="Proteomes" id="UP000008237"/>
    </source>
</evidence>
<protein>
    <submittedName>
        <fullName evidence="1">Uncharacterized protein</fullName>
    </submittedName>
</protein>
<gene>
    <name evidence="1" type="ORF">EAI_15033</name>
</gene>
<proteinExistence type="predicted"/>
<evidence type="ECO:0000313" key="1">
    <source>
        <dbReference type="EMBL" id="EFN86256.1"/>
    </source>
</evidence>
<organism evidence="2">
    <name type="scientific">Harpegnathos saltator</name>
    <name type="common">Jerdon's jumping ant</name>
    <dbReference type="NCBI Taxonomy" id="610380"/>
    <lineage>
        <taxon>Eukaryota</taxon>
        <taxon>Metazoa</taxon>
        <taxon>Ecdysozoa</taxon>
        <taxon>Arthropoda</taxon>
        <taxon>Hexapoda</taxon>
        <taxon>Insecta</taxon>
        <taxon>Pterygota</taxon>
        <taxon>Neoptera</taxon>
        <taxon>Endopterygota</taxon>
        <taxon>Hymenoptera</taxon>
        <taxon>Apocrita</taxon>
        <taxon>Aculeata</taxon>
        <taxon>Formicoidea</taxon>
        <taxon>Formicidae</taxon>
        <taxon>Ponerinae</taxon>
        <taxon>Ponerini</taxon>
        <taxon>Harpegnathos</taxon>
    </lineage>
</organism>
<dbReference type="Proteomes" id="UP000008237">
    <property type="component" value="Unassembled WGS sequence"/>
</dbReference>
<dbReference type="EMBL" id="GL447624">
    <property type="protein sequence ID" value="EFN86256.1"/>
    <property type="molecule type" value="Genomic_DNA"/>
</dbReference>
<dbReference type="AlphaFoldDB" id="E2BDH3"/>
<sequence length="170" mass="19762">MNNLKLKTAKWKRRGHWQRTLADRLGSIGSTGFIGSAANISENACKQSGVDIKIDWLIKTVKEMRDEVACKNEIRMMIKEIIREELGTFKQELEVKRKIQETTEIESSQRSYYEAVRDKKKESILIVKLKKKQKSETTKKLIKEKVDIQNLEVGITKLRKGSKRTVILRE</sequence>
<name>E2BDH3_HARSA</name>
<keyword evidence="2" id="KW-1185">Reference proteome</keyword>
<dbReference type="InParanoid" id="E2BDH3"/>
<reference evidence="1 2" key="1">
    <citation type="journal article" date="2010" name="Science">
        <title>Genomic comparison of the ants Camponotus floridanus and Harpegnathos saltator.</title>
        <authorList>
            <person name="Bonasio R."/>
            <person name="Zhang G."/>
            <person name="Ye C."/>
            <person name="Mutti N.S."/>
            <person name="Fang X."/>
            <person name="Qin N."/>
            <person name="Donahue G."/>
            <person name="Yang P."/>
            <person name="Li Q."/>
            <person name="Li C."/>
            <person name="Zhang P."/>
            <person name="Huang Z."/>
            <person name="Berger S.L."/>
            <person name="Reinberg D."/>
            <person name="Wang J."/>
            <person name="Liebig J."/>
        </authorList>
    </citation>
    <scope>NUCLEOTIDE SEQUENCE [LARGE SCALE GENOMIC DNA]</scope>
    <source>
        <strain evidence="1 2">R22 G/1</strain>
    </source>
</reference>